<dbReference type="PANTHER" id="PTHR39962">
    <property type="entry name" value="BLL4848 PROTEIN"/>
    <property type="match status" value="1"/>
</dbReference>
<dbReference type="Gene3D" id="3.40.140.80">
    <property type="match status" value="1"/>
</dbReference>
<dbReference type="Pfam" id="PF06230">
    <property type="entry name" value="LpxI_C"/>
    <property type="match status" value="1"/>
</dbReference>
<dbReference type="InterPro" id="IPR010415">
    <property type="entry name" value="LpxI_C"/>
</dbReference>
<evidence type="ECO:0008006" key="6">
    <source>
        <dbReference type="Google" id="ProtNLM"/>
    </source>
</evidence>
<keyword evidence="5" id="KW-1185">Reference proteome</keyword>
<dbReference type="AlphaFoldDB" id="A0A1H2RZ50"/>
<feature type="domain" description="LpxI N-terminal" evidence="3">
    <location>
        <begin position="12"/>
        <end position="138"/>
    </location>
</feature>
<feature type="compositionally biased region" description="Pro residues" evidence="1">
    <location>
        <begin position="295"/>
        <end position="305"/>
    </location>
</feature>
<evidence type="ECO:0000313" key="5">
    <source>
        <dbReference type="Proteomes" id="UP000199118"/>
    </source>
</evidence>
<organism evidence="4 5">
    <name type="scientific">Albimonas donghaensis</name>
    <dbReference type="NCBI Taxonomy" id="356660"/>
    <lineage>
        <taxon>Bacteria</taxon>
        <taxon>Pseudomonadati</taxon>
        <taxon>Pseudomonadota</taxon>
        <taxon>Alphaproteobacteria</taxon>
        <taxon>Rhodobacterales</taxon>
        <taxon>Paracoccaceae</taxon>
        <taxon>Albimonas</taxon>
    </lineage>
</organism>
<evidence type="ECO:0000259" key="3">
    <source>
        <dbReference type="Pfam" id="PF17930"/>
    </source>
</evidence>
<sequence>MTDGMLVESGALALVAGSGDLPRLIAEDRRRQGLPLLVVRFEGVHAPWADGMDVLDLPFEKPGRLFKAMKARGCDRVCFAGGMTRPRLDPLRFDLKALGLAVKALALLKKGDDAMLRGFASIFESEGYRMVAAQDLLEGMLAPEGVFGAVQPSDQDREDAARAAAIVAAMGAVDVGQAAVVCDGICLGVEAIAGTDALLEEVARLPEGLRHGDAGGVLLKGPKPGQDWRMDLPAIGPETVRRAALAGLAGICVEAGAVLVLGREETVRAADEAGLFLWGRPSAAEAPLDPDAAAPAPPPTEAPSA</sequence>
<dbReference type="PANTHER" id="PTHR39962:SF1">
    <property type="entry name" value="LPXI FAMILY PROTEIN"/>
    <property type="match status" value="1"/>
</dbReference>
<dbReference type="InterPro" id="IPR041255">
    <property type="entry name" value="LpxI_N"/>
</dbReference>
<gene>
    <name evidence="4" type="ORF">SAMN05444336_101487</name>
</gene>
<dbReference type="Gene3D" id="3.40.50.20">
    <property type="match status" value="1"/>
</dbReference>
<evidence type="ECO:0000313" key="4">
    <source>
        <dbReference type="EMBL" id="SDW24064.1"/>
    </source>
</evidence>
<dbReference type="Pfam" id="PF17930">
    <property type="entry name" value="LpxI_N"/>
    <property type="match status" value="1"/>
</dbReference>
<dbReference type="RefSeq" id="WP_245710337.1">
    <property type="nucleotide sequence ID" value="NZ_FNMZ01000001.1"/>
</dbReference>
<dbReference type="EMBL" id="FNMZ01000001">
    <property type="protein sequence ID" value="SDW24064.1"/>
    <property type="molecule type" value="Genomic_DNA"/>
</dbReference>
<feature type="region of interest" description="Disordered" evidence="1">
    <location>
        <begin position="286"/>
        <end position="305"/>
    </location>
</feature>
<protein>
    <recommendedName>
        <fullName evidence="6">Phosphatidate cytidylyltransferase</fullName>
    </recommendedName>
</protein>
<dbReference type="STRING" id="356660.SAMN05444336_101487"/>
<accession>A0A1H2RZ50</accession>
<dbReference type="InterPro" id="IPR043167">
    <property type="entry name" value="LpxI_C_sf"/>
</dbReference>
<feature type="domain" description="LpxI C-terminal" evidence="2">
    <location>
        <begin position="143"/>
        <end position="278"/>
    </location>
</feature>
<dbReference type="Proteomes" id="UP000199118">
    <property type="component" value="Unassembled WGS sequence"/>
</dbReference>
<reference evidence="4 5" key="1">
    <citation type="submission" date="2016-10" db="EMBL/GenBank/DDBJ databases">
        <authorList>
            <person name="de Groot N.N."/>
        </authorList>
    </citation>
    <scope>NUCLEOTIDE SEQUENCE [LARGE SCALE GENOMIC DNA]</scope>
    <source>
        <strain evidence="4 5">DSM 17890</strain>
    </source>
</reference>
<name>A0A1H2RZ50_9RHOB</name>
<evidence type="ECO:0000259" key="2">
    <source>
        <dbReference type="Pfam" id="PF06230"/>
    </source>
</evidence>
<proteinExistence type="predicted"/>
<dbReference type="InterPro" id="IPR053174">
    <property type="entry name" value="LpxI"/>
</dbReference>
<evidence type="ECO:0000256" key="1">
    <source>
        <dbReference type="SAM" id="MobiDB-lite"/>
    </source>
</evidence>